<dbReference type="PANTHER" id="PTHR22760">
    <property type="entry name" value="GLYCOSYLTRANSFERASE"/>
    <property type="match status" value="1"/>
</dbReference>
<comment type="pathway">
    <text evidence="2">Protein modification; protein glycosylation.</text>
</comment>
<evidence type="ECO:0000313" key="12">
    <source>
        <dbReference type="Proteomes" id="UP000050761"/>
    </source>
</evidence>
<evidence type="ECO:0000256" key="10">
    <source>
        <dbReference type="RuleBase" id="RU363075"/>
    </source>
</evidence>
<organism evidence="12 13">
    <name type="scientific">Heligmosomoides polygyrus</name>
    <name type="common">Parasitic roundworm</name>
    <dbReference type="NCBI Taxonomy" id="6339"/>
    <lineage>
        <taxon>Eukaryota</taxon>
        <taxon>Metazoa</taxon>
        <taxon>Ecdysozoa</taxon>
        <taxon>Nematoda</taxon>
        <taxon>Chromadorea</taxon>
        <taxon>Rhabditida</taxon>
        <taxon>Rhabditina</taxon>
        <taxon>Rhabditomorpha</taxon>
        <taxon>Strongyloidea</taxon>
        <taxon>Heligmosomidae</taxon>
        <taxon>Heligmosomoides</taxon>
    </lineage>
</organism>
<accession>A0A3P8DMS0</accession>
<evidence type="ECO:0000256" key="9">
    <source>
        <dbReference type="ARBA" id="ARBA00023136"/>
    </source>
</evidence>
<keyword evidence="9 10" id="KW-0472">Membrane</keyword>
<feature type="transmembrane region" description="Helical" evidence="10">
    <location>
        <begin position="150"/>
        <end position="169"/>
    </location>
</feature>
<feature type="transmembrane region" description="Helical" evidence="10">
    <location>
        <begin position="73"/>
        <end position="91"/>
    </location>
</feature>
<dbReference type="Pfam" id="PF03901">
    <property type="entry name" value="Glyco_transf_22"/>
    <property type="match status" value="1"/>
</dbReference>
<evidence type="ECO:0000256" key="1">
    <source>
        <dbReference type="ARBA" id="ARBA00004477"/>
    </source>
</evidence>
<keyword evidence="7 10" id="KW-0256">Endoplasmic reticulum</keyword>
<evidence type="ECO:0000313" key="11">
    <source>
        <dbReference type="EMBL" id="VDP44590.1"/>
    </source>
</evidence>
<keyword evidence="5" id="KW-0808">Transferase</keyword>
<comment type="similarity">
    <text evidence="3 10">Belongs to the glycosyltransferase 22 family.</text>
</comment>
<dbReference type="GO" id="GO:0000026">
    <property type="term" value="F:alpha-1,2-mannosyltransferase activity"/>
    <property type="evidence" value="ECO:0007669"/>
    <property type="project" value="TreeGrafter"/>
</dbReference>
<reference evidence="11 12" key="1">
    <citation type="submission" date="2018-11" db="EMBL/GenBank/DDBJ databases">
        <authorList>
            <consortium name="Pathogen Informatics"/>
        </authorList>
    </citation>
    <scope>NUCLEOTIDE SEQUENCE [LARGE SCALE GENOMIC DNA]</scope>
</reference>
<dbReference type="PANTHER" id="PTHR22760:SF2">
    <property type="entry name" value="ALPHA-1,2-MANNOSYLTRANSFERASE ALG9"/>
    <property type="match status" value="1"/>
</dbReference>
<dbReference type="Proteomes" id="UP000050761">
    <property type="component" value="Unassembled WGS sequence"/>
</dbReference>
<evidence type="ECO:0000256" key="8">
    <source>
        <dbReference type="ARBA" id="ARBA00022989"/>
    </source>
</evidence>
<dbReference type="EMBL" id="UZAH01036237">
    <property type="protein sequence ID" value="VDP44590.1"/>
    <property type="molecule type" value="Genomic_DNA"/>
</dbReference>
<name>A0A183GNU8_HELPZ</name>
<feature type="transmembrane region" description="Helical" evidence="10">
    <location>
        <begin position="97"/>
        <end position="116"/>
    </location>
</feature>
<dbReference type="UniPathway" id="UPA00378"/>
<keyword evidence="8 10" id="KW-1133">Transmembrane helix</keyword>
<accession>A0A183GNU8</accession>
<dbReference type="WBParaSite" id="HPBE_0002436801-mRNA-1">
    <property type="protein sequence ID" value="HPBE_0002436801-mRNA-1"/>
    <property type="gene ID" value="HPBE_0002436801"/>
</dbReference>
<protein>
    <recommendedName>
        <fullName evidence="10">Mannosyltransferase</fullName>
        <ecNumber evidence="10">2.4.1.-</ecNumber>
    </recommendedName>
</protein>
<dbReference type="GO" id="GO:0005789">
    <property type="term" value="C:endoplasmic reticulum membrane"/>
    <property type="evidence" value="ECO:0007669"/>
    <property type="project" value="UniProtKB-SubCell"/>
</dbReference>
<sequence length="303" mass="34836">MDAPLNIVLYNVFSHHGPDLYGVEPMSYYLKNLILNWNVAAFLVPFAVPLSALNYICSWKASEEHKKWGIRELLALSGQSVLSLCSISAIHPSYWRHYSALFLLFASFSVWCLIFFSQPHKEERFLFPVYPLIALMAAVSLDSVERLTSRFLPSLSVISWGILSCFVLISMSRSYALHKNYSAHIEVGKHSVVLDAHNLISSVQVYKSLNEHLMDHQNKLDFSTRGDPLRVCVGKEWHRFPSSFFLPQMAVDSRSRKRGVHLYFLKSEFAGLLPKYYPQGKLPFITRRIPTEMNNMNQEEISR</sequence>
<dbReference type="EC" id="2.4.1.-" evidence="10"/>
<dbReference type="OrthoDB" id="497541at2759"/>
<evidence type="ECO:0000256" key="4">
    <source>
        <dbReference type="ARBA" id="ARBA00022676"/>
    </source>
</evidence>
<feature type="transmembrane region" description="Helical" evidence="10">
    <location>
        <begin position="125"/>
        <end position="144"/>
    </location>
</feature>
<keyword evidence="12" id="KW-1185">Reference proteome</keyword>
<proteinExistence type="inferred from homology"/>
<comment type="subcellular location">
    <subcellularLocation>
        <location evidence="1 10">Endoplasmic reticulum membrane</location>
        <topology evidence="1 10">Multi-pass membrane protein</topology>
    </subcellularLocation>
</comment>
<dbReference type="GO" id="GO:0006487">
    <property type="term" value="P:protein N-linked glycosylation"/>
    <property type="evidence" value="ECO:0007669"/>
    <property type="project" value="TreeGrafter"/>
</dbReference>
<evidence type="ECO:0000256" key="3">
    <source>
        <dbReference type="ARBA" id="ARBA00007063"/>
    </source>
</evidence>
<evidence type="ECO:0000256" key="2">
    <source>
        <dbReference type="ARBA" id="ARBA00004922"/>
    </source>
</evidence>
<evidence type="ECO:0000256" key="7">
    <source>
        <dbReference type="ARBA" id="ARBA00022824"/>
    </source>
</evidence>
<keyword evidence="4 10" id="KW-0328">Glycosyltransferase</keyword>
<dbReference type="AlphaFoldDB" id="A0A183GNU8"/>
<evidence type="ECO:0000256" key="6">
    <source>
        <dbReference type="ARBA" id="ARBA00022692"/>
    </source>
</evidence>
<feature type="transmembrane region" description="Helical" evidence="10">
    <location>
        <begin position="34"/>
        <end position="53"/>
    </location>
</feature>
<gene>
    <name evidence="11" type="ORF">HPBE_LOCUS24367</name>
</gene>
<dbReference type="InterPro" id="IPR005599">
    <property type="entry name" value="GPI_mannosylTrfase"/>
</dbReference>
<reference evidence="13" key="2">
    <citation type="submission" date="2019-09" db="UniProtKB">
        <authorList>
            <consortium name="WormBaseParasite"/>
        </authorList>
    </citation>
    <scope>IDENTIFICATION</scope>
</reference>
<keyword evidence="6 10" id="KW-0812">Transmembrane</keyword>
<evidence type="ECO:0000256" key="5">
    <source>
        <dbReference type="ARBA" id="ARBA00022679"/>
    </source>
</evidence>
<evidence type="ECO:0000313" key="13">
    <source>
        <dbReference type="WBParaSite" id="HPBE_0002436801-mRNA-1"/>
    </source>
</evidence>